<evidence type="ECO:0000313" key="7">
    <source>
        <dbReference type="EMBL" id="KAJ5465243.1"/>
    </source>
</evidence>
<dbReference type="PANTHER" id="PTHR42978">
    <property type="entry name" value="QUORUM-QUENCHING LACTONASE YTNP-RELATED-RELATED"/>
    <property type="match status" value="1"/>
</dbReference>
<name>A0AAD6CH25_9EURO</name>
<evidence type="ECO:0000259" key="6">
    <source>
        <dbReference type="SMART" id="SM00849"/>
    </source>
</evidence>
<dbReference type="Gene3D" id="3.60.15.10">
    <property type="entry name" value="Ribonuclease Z/Hydroxyacylglutathione hydrolase-like"/>
    <property type="match status" value="1"/>
</dbReference>
<dbReference type="PANTHER" id="PTHR42978:SF2">
    <property type="entry name" value="102 KBASES UNSTABLE REGION: FROM 1 TO 119443"/>
    <property type="match status" value="1"/>
</dbReference>
<reference evidence="7" key="2">
    <citation type="journal article" date="2023" name="IMA Fungus">
        <title>Comparative genomic study of the Penicillium genus elucidates a diverse pangenome and 15 lateral gene transfer events.</title>
        <authorList>
            <person name="Petersen C."/>
            <person name="Sorensen T."/>
            <person name="Nielsen M.R."/>
            <person name="Sondergaard T.E."/>
            <person name="Sorensen J.L."/>
            <person name="Fitzpatrick D.A."/>
            <person name="Frisvad J.C."/>
            <person name="Nielsen K.L."/>
        </authorList>
    </citation>
    <scope>NUCLEOTIDE SEQUENCE</scope>
    <source>
        <strain evidence="7">IBT 16125</strain>
    </source>
</reference>
<evidence type="ECO:0000313" key="8">
    <source>
        <dbReference type="Proteomes" id="UP001213681"/>
    </source>
</evidence>
<keyword evidence="8" id="KW-1185">Reference proteome</keyword>
<evidence type="ECO:0000256" key="5">
    <source>
        <dbReference type="ARBA" id="ARBA00022833"/>
    </source>
</evidence>
<evidence type="ECO:0000256" key="4">
    <source>
        <dbReference type="ARBA" id="ARBA00022801"/>
    </source>
</evidence>
<dbReference type="Proteomes" id="UP001213681">
    <property type="component" value="Unassembled WGS sequence"/>
</dbReference>
<proteinExistence type="inferred from homology"/>
<gene>
    <name evidence="7" type="ORF">N7458_000929</name>
</gene>
<comment type="caution">
    <text evidence="7">The sequence shown here is derived from an EMBL/GenBank/DDBJ whole genome shotgun (WGS) entry which is preliminary data.</text>
</comment>
<dbReference type="Pfam" id="PF00753">
    <property type="entry name" value="Lactamase_B"/>
    <property type="match status" value="1"/>
</dbReference>
<dbReference type="EMBL" id="JAPVEA010000001">
    <property type="protein sequence ID" value="KAJ5465243.1"/>
    <property type="molecule type" value="Genomic_DNA"/>
</dbReference>
<keyword evidence="3" id="KW-0479">Metal-binding</keyword>
<dbReference type="SMART" id="SM00849">
    <property type="entry name" value="Lactamase_B"/>
    <property type="match status" value="1"/>
</dbReference>
<dbReference type="RefSeq" id="XP_056772090.1">
    <property type="nucleotide sequence ID" value="XM_056904323.1"/>
</dbReference>
<keyword evidence="5" id="KW-0862">Zinc</keyword>
<sequence length="271" mass="30591">MPSGHKDLLDMGTLHIDANFLLAGGHENAGSASNPNPTHKRIEMIVYGVLIAHATAGLILFETGCHDDMEKHWGPMYDVSPRKQYASKNRLDEQIAITGHSIKDIRAVIIGHLHADHSGGLMHFLGTDVPIYVHDLELNNALWCLFTKADAGPYMPSYLDHRLNWQTFKDPVTELFPGLTMHLCPGHTPGLCCLQVDLENDGCFIFTGDQFHVKENYTKRIPQGLLGRDRNAWFQSTLYIERLEVVLDAKIVFGHDYEVFKSLKQAPEYYH</sequence>
<dbReference type="InterPro" id="IPR051013">
    <property type="entry name" value="MBL_superfamily_lactonases"/>
</dbReference>
<dbReference type="InterPro" id="IPR036866">
    <property type="entry name" value="RibonucZ/Hydroxyglut_hydro"/>
</dbReference>
<evidence type="ECO:0000256" key="1">
    <source>
        <dbReference type="ARBA" id="ARBA00001947"/>
    </source>
</evidence>
<evidence type="ECO:0000256" key="2">
    <source>
        <dbReference type="ARBA" id="ARBA00007749"/>
    </source>
</evidence>
<feature type="domain" description="Metallo-beta-lactamase" evidence="6">
    <location>
        <begin position="45"/>
        <end position="255"/>
    </location>
</feature>
<keyword evidence="4" id="KW-0378">Hydrolase</keyword>
<comment type="similarity">
    <text evidence="2">Belongs to the metallo-beta-lactamase superfamily.</text>
</comment>
<dbReference type="GO" id="GO:0046872">
    <property type="term" value="F:metal ion binding"/>
    <property type="evidence" value="ECO:0007669"/>
    <property type="project" value="UniProtKB-KW"/>
</dbReference>
<reference evidence="7" key="1">
    <citation type="submission" date="2022-12" db="EMBL/GenBank/DDBJ databases">
        <authorList>
            <person name="Petersen C."/>
        </authorList>
    </citation>
    <scope>NUCLEOTIDE SEQUENCE</scope>
    <source>
        <strain evidence="7">IBT 16125</strain>
    </source>
</reference>
<dbReference type="CDD" id="cd07729">
    <property type="entry name" value="AHL_lactonase_MBL-fold"/>
    <property type="match status" value="1"/>
</dbReference>
<dbReference type="GO" id="GO:0016787">
    <property type="term" value="F:hydrolase activity"/>
    <property type="evidence" value="ECO:0007669"/>
    <property type="project" value="UniProtKB-KW"/>
</dbReference>
<dbReference type="InterPro" id="IPR001279">
    <property type="entry name" value="Metallo-B-lactamas"/>
</dbReference>
<organism evidence="7 8">
    <name type="scientific">Penicillium daleae</name>
    <dbReference type="NCBI Taxonomy" id="63821"/>
    <lineage>
        <taxon>Eukaryota</taxon>
        <taxon>Fungi</taxon>
        <taxon>Dikarya</taxon>
        <taxon>Ascomycota</taxon>
        <taxon>Pezizomycotina</taxon>
        <taxon>Eurotiomycetes</taxon>
        <taxon>Eurotiomycetidae</taxon>
        <taxon>Eurotiales</taxon>
        <taxon>Aspergillaceae</taxon>
        <taxon>Penicillium</taxon>
    </lineage>
</organism>
<comment type="cofactor">
    <cofactor evidence="1">
        <name>Zn(2+)</name>
        <dbReference type="ChEBI" id="CHEBI:29105"/>
    </cofactor>
</comment>
<evidence type="ECO:0000256" key="3">
    <source>
        <dbReference type="ARBA" id="ARBA00022723"/>
    </source>
</evidence>
<protein>
    <recommendedName>
        <fullName evidence="6">Metallo-beta-lactamase domain-containing protein</fullName>
    </recommendedName>
</protein>
<dbReference type="AlphaFoldDB" id="A0AAD6CH25"/>
<dbReference type="SUPFAM" id="SSF56281">
    <property type="entry name" value="Metallo-hydrolase/oxidoreductase"/>
    <property type="match status" value="1"/>
</dbReference>
<dbReference type="GeneID" id="81594566"/>
<accession>A0AAD6CH25</accession>